<dbReference type="Proteomes" id="UP000307602">
    <property type="component" value="Unassembled WGS sequence"/>
</dbReference>
<dbReference type="EMBL" id="SRSO01000024">
    <property type="protein sequence ID" value="TGV01367.1"/>
    <property type="molecule type" value="Genomic_DNA"/>
</dbReference>
<organism evidence="1 2">
    <name type="scientific">Flavivirga rizhaonensis</name>
    <dbReference type="NCBI Taxonomy" id="2559571"/>
    <lineage>
        <taxon>Bacteria</taxon>
        <taxon>Pseudomonadati</taxon>
        <taxon>Bacteroidota</taxon>
        <taxon>Flavobacteriia</taxon>
        <taxon>Flavobacteriales</taxon>
        <taxon>Flavobacteriaceae</taxon>
        <taxon>Flavivirga</taxon>
    </lineage>
</organism>
<dbReference type="OrthoDB" id="732094at2"/>
<accession>A0A4S1DTQ4</accession>
<evidence type="ECO:0000313" key="2">
    <source>
        <dbReference type="Proteomes" id="UP000307602"/>
    </source>
</evidence>
<gene>
    <name evidence="1" type="ORF">EM932_15670</name>
</gene>
<dbReference type="RefSeq" id="WP_135878148.1">
    <property type="nucleotide sequence ID" value="NZ_SRSO01000024.1"/>
</dbReference>
<keyword evidence="2" id="KW-1185">Reference proteome</keyword>
<reference evidence="1 2" key="1">
    <citation type="submission" date="2019-04" db="EMBL/GenBank/DDBJ databases">
        <authorList>
            <person name="Liu A."/>
        </authorList>
    </citation>
    <scope>NUCLEOTIDE SEQUENCE [LARGE SCALE GENOMIC DNA]</scope>
    <source>
        <strain evidence="1 2">RZ03</strain>
    </source>
</reference>
<sequence length="506" mass="60204">MSNLNDIISTFSSEDQHRFTTYLYKKNKRSDAKNIQLFNYLLNDNLDSNEICLKLYGSLKKDAYHALRKRLYQSIIDFVANNSIQEENSIDMQIIKYILASRSFLYHKQYKVAYKVLDKAEVLASEHYLFPLLNEIYHTKIQYAYTNPSISINELISKFKANQKNHQLEDQLNMVYAKIKYTLNNISYKGDVVDFQTVLNQTLQEHNISINESMSFKSLYQLATIASISAFVTKDYLQIEPFLINTYNIIITHKNKEKQLFYNIEIIYQIANTLFRNKKFNESFHYLESMHKHMLLKQKKYYTTYKLKYNLLIALNHNYSNKQDIAIETLEPLITTKHPDTESLLDIYLSLIMFYFQKNDLKKTHTLFSKFYHTDHWYTEKAGKEWVIKKNLIEILLHIDLKNIDLVESRLLSFKRNYYDYLKSINQQRVITYLGFVESYYKTPEAVTSTKFKNAVSQSFDWVDIHKEDIFVISFYSWLKGKMNNKDLYTTTLDLIKQSQQELTNA</sequence>
<dbReference type="AlphaFoldDB" id="A0A4S1DTQ4"/>
<protein>
    <submittedName>
        <fullName evidence="1">Uncharacterized protein</fullName>
    </submittedName>
</protein>
<proteinExistence type="predicted"/>
<evidence type="ECO:0000313" key="1">
    <source>
        <dbReference type="EMBL" id="TGV01367.1"/>
    </source>
</evidence>
<name>A0A4S1DTQ4_9FLAO</name>
<comment type="caution">
    <text evidence="1">The sequence shown here is derived from an EMBL/GenBank/DDBJ whole genome shotgun (WGS) entry which is preliminary data.</text>
</comment>